<sequence length="156" mass="17537">MKKRSVLVGLLVLCMLILGGCGEKEKFDKAHAEVMQLMKQAVAVKAENVKVRTNKDFTYNAEDLQKQDEAISAAEQKNQEIMDQVNAKLKEMEEYAESDSSLAPQLESIKTAVEQREKQWQQGIAERKSIANMLKQAVPAGPPSNPWKDVSKFKDQ</sequence>
<dbReference type="Proteomes" id="UP000254337">
    <property type="component" value="Chromosome"/>
</dbReference>
<feature type="region of interest" description="Disordered" evidence="2">
    <location>
        <begin position="137"/>
        <end position="156"/>
    </location>
</feature>
<dbReference type="OrthoDB" id="1625547at2"/>
<evidence type="ECO:0000256" key="2">
    <source>
        <dbReference type="SAM" id="MobiDB-lite"/>
    </source>
</evidence>
<dbReference type="KEGG" id="meg:DKB62_01280"/>
<reference evidence="3 4" key="1">
    <citation type="submission" date="2018-05" db="EMBL/GenBank/DDBJ databases">
        <title>Complete genome sequence of Megasphaera sp. AJH120T, isolated from the ceca of a chicken.</title>
        <authorList>
            <person name="Maki J."/>
            <person name="Looft T."/>
        </authorList>
    </citation>
    <scope>NUCLEOTIDE SEQUENCE [LARGE SCALE GENOMIC DNA]</scope>
    <source>
        <strain evidence="3 4">AJH120</strain>
    </source>
</reference>
<name>A0A346AWR7_9FIRM</name>
<organism evidence="3 4">
    <name type="scientific">Megasphaera stantonii</name>
    <dbReference type="NCBI Taxonomy" id="2144175"/>
    <lineage>
        <taxon>Bacteria</taxon>
        <taxon>Bacillati</taxon>
        <taxon>Bacillota</taxon>
        <taxon>Negativicutes</taxon>
        <taxon>Veillonellales</taxon>
        <taxon>Veillonellaceae</taxon>
        <taxon>Megasphaera</taxon>
    </lineage>
</organism>
<keyword evidence="1" id="KW-0175">Coiled coil</keyword>
<evidence type="ECO:0000313" key="4">
    <source>
        <dbReference type="Proteomes" id="UP000254337"/>
    </source>
</evidence>
<evidence type="ECO:0000256" key="1">
    <source>
        <dbReference type="SAM" id="Coils"/>
    </source>
</evidence>
<evidence type="ECO:0000313" key="3">
    <source>
        <dbReference type="EMBL" id="AXL20310.1"/>
    </source>
</evidence>
<feature type="coiled-coil region" evidence="1">
    <location>
        <begin position="64"/>
        <end position="91"/>
    </location>
</feature>
<protein>
    <recommendedName>
        <fullName evidence="5">Lipoprotein</fullName>
    </recommendedName>
</protein>
<accession>A0A346AWR7</accession>
<dbReference type="EMBL" id="CP029462">
    <property type="protein sequence ID" value="AXL20310.1"/>
    <property type="molecule type" value="Genomic_DNA"/>
</dbReference>
<dbReference type="RefSeq" id="WP_107195990.1">
    <property type="nucleotide sequence ID" value="NZ_CALYAU010000003.1"/>
</dbReference>
<keyword evidence="4" id="KW-1185">Reference proteome</keyword>
<dbReference type="PROSITE" id="PS51257">
    <property type="entry name" value="PROKAR_LIPOPROTEIN"/>
    <property type="match status" value="1"/>
</dbReference>
<gene>
    <name evidence="3" type="ORF">DKB62_01280</name>
</gene>
<proteinExistence type="predicted"/>
<dbReference type="AlphaFoldDB" id="A0A346AWR7"/>
<evidence type="ECO:0008006" key="5">
    <source>
        <dbReference type="Google" id="ProtNLM"/>
    </source>
</evidence>